<reference evidence="1" key="1">
    <citation type="submission" date="2021-06" db="EMBL/GenBank/DDBJ databases">
        <authorList>
            <person name="Kallberg Y."/>
            <person name="Tangrot J."/>
            <person name="Rosling A."/>
        </authorList>
    </citation>
    <scope>NUCLEOTIDE SEQUENCE</scope>
    <source>
        <strain evidence="1">AU212A</strain>
    </source>
</reference>
<organism evidence="1 2">
    <name type="scientific">Scutellospora calospora</name>
    <dbReference type="NCBI Taxonomy" id="85575"/>
    <lineage>
        <taxon>Eukaryota</taxon>
        <taxon>Fungi</taxon>
        <taxon>Fungi incertae sedis</taxon>
        <taxon>Mucoromycota</taxon>
        <taxon>Glomeromycotina</taxon>
        <taxon>Glomeromycetes</taxon>
        <taxon>Diversisporales</taxon>
        <taxon>Gigasporaceae</taxon>
        <taxon>Scutellospora</taxon>
    </lineage>
</organism>
<dbReference type="EMBL" id="CAJVPM010011715">
    <property type="protein sequence ID" value="CAG8583189.1"/>
    <property type="molecule type" value="Genomic_DNA"/>
</dbReference>
<accession>A0ACA9MDU6</accession>
<keyword evidence="2" id="KW-1185">Reference proteome</keyword>
<comment type="caution">
    <text evidence="1">The sequence shown here is derived from an EMBL/GenBank/DDBJ whole genome shotgun (WGS) entry which is preliminary data.</text>
</comment>
<dbReference type="Proteomes" id="UP000789860">
    <property type="component" value="Unassembled WGS sequence"/>
</dbReference>
<evidence type="ECO:0000313" key="1">
    <source>
        <dbReference type="EMBL" id="CAG8583189.1"/>
    </source>
</evidence>
<gene>
    <name evidence="1" type="ORF">SCALOS_LOCUS6286</name>
</gene>
<proteinExistence type="predicted"/>
<sequence length="187" mass="22364">MFIIQLPNEILIDIFKRIKILINVIDVCRQFRDTIVNPSFKIQWLSFHYEIFPSQYIIDLGFTFFDIETVKTIFNSKNFFIDKTKESDIIDVIAEVGIELHLTKKLENRVKALEIFMVIGYNQFLGYYYEKGYGGLEINIEKAMEYYKISAYEDNDSYVMCRYALYLIESNKDYDGKLKTYRYEEIN</sequence>
<name>A0ACA9MDU6_9GLOM</name>
<evidence type="ECO:0000313" key="2">
    <source>
        <dbReference type="Proteomes" id="UP000789860"/>
    </source>
</evidence>
<protein>
    <submittedName>
        <fullName evidence="1">2189_t:CDS:1</fullName>
    </submittedName>
</protein>